<sequence>MLAYLVSPPDCRSASIHKRSSLTPPSATLPSILNISVPALPASPVSVPVYVIDERVKLARARDWDVSYVDDHGFRNIISSYLNWDRHGHRPFDEDDFLDGLIKQPTDTCSEVLVHTILAYGSYNYSHVDPENGPIIIQAAWSRAKELWNGNIDKENSLGSAAAGMIMWSVHTLLTDGNLGLYDFHRAGQVYDPLQSRGSRARAVFAWGIYSWINGRPVPMLKVETFVARSRLSRIMKDIVPLLKQSSSSLTPDYQKATLVLYQRMQKCWGSIDPALKVLHEAPPHVLYLNALYNSALIELLRPLTATPSHPSPHATLLEGAGRSVEPTLSYATLATRSQRIVYRFVDKFHGQAQVVVLLEAFVVAVAFETLPTYDTSADARLDFLIAFRVIYHGAKQFPVLRYAALGIERAARNMNIVISDEVVAILHHIQEMIAGADQDSGKSKWVVVFNVNELGSQESRLSSVIDELKQISITGRPDT</sequence>
<protein>
    <recommendedName>
        <fullName evidence="3">Transcription factor domain-containing protein</fullName>
    </recommendedName>
</protein>
<reference evidence="1 2" key="1">
    <citation type="journal article" date="2014" name="BMC Genomics">
        <title>Genome sequencing of four Aureobasidium pullulans varieties: biotechnological potential, stress tolerance, and description of new species.</title>
        <authorList>
            <person name="Gostin Ar C."/>
            <person name="Ohm R.A."/>
            <person name="Kogej T."/>
            <person name="Sonjak S."/>
            <person name="Turk M."/>
            <person name="Zajc J."/>
            <person name="Zalar P."/>
            <person name="Grube M."/>
            <person name="Sun H."/>
            <person name="Han J."/>
            <person name="Sharma A."/>
            <person name="Chiniquy J."/>
            <person name="Ngan C.Y."/>
            <person name="Lipzen A."/>
            <person name="Barry K."/>
            <person name="Grigoriev I.V."/>
            <person name="Gunde-Cimerman N."/>
        </authorList>
    </citation>
    <scope>NUCLEOTIDE SEQUENCE [LARGE SCALE GENOMIC DNA]</scope>
    <source>
        <strain evidence="1 2">CBS 110374</strain>
    </source>
</reference>
<dbReference type="InterPro" id="IPR053187">
    <property type="entry name" value="Notoamide_regulator"/>
</dbReference>
<dbReference type="EMBL" id="KL584866">
    <property type="protein sequence ID" value="KEQ57880.1"/>
    <property type="molecule type" value="Genomic_DNA"/>
</dbReference>
<dbReference type="GeneID" id="63918827"/>
<dbReference type="Proteomes" id="UP000030672">
    <property type="component" value="Unassembled WGS sequence"/>
</dbReference>
<name>A0A074VB45_AURM1</name>
<proteinExistence type="predicted"/>
<dbReference type="RefSeq" id="XP_040874904.1">
    <property type="nucleotide sequence ID" value="XM_041025454.1"/>
</dbReference>
<keyword evidence="2" id="KW-1185">Reference proteome</keyword>
<gene>
    <name evidence="1" type="ORF">M437DRAFT_70451</name>
</gene>
<accession>A0A074VB45</accession>
<evidence type="ECO:0008006" key="3">
    <source>
        <dbReference type="Google" id="ProtNLM"/>
    </source>
</evidence>
<dbReference type="PANTHER" id="PTHR47256">
    <property type="entry name" value="ZN(II)2CYS6 TRANSCRIPTION FACTOR (EUROFUNG)-RELATED"/>
    <property type="match status" value="1"/>
</dbReference>
<evidence type="ECO:0000313" key="2">
    <source>
        <dbReference type="Proteomes" id="UP000030672"/>
    </source>
</evidence>
<dbReference type="HOGENOM" id="CLU_631935_0_0_1"/>
<dbReference type="AlphaFoldDB" id="A0A074VB45"/>
<dbReference type="CDD" id="cd12148">
    <property type="entry name" value="fungal_TF_MHR"/>
    <property type="match status" value="1"/>
</dbReference>
<dbReference type="PANTHER" id="PTHR47256:SF1">
    <property type="entry name" value="ZN(II)2CYS6 TRANSCRIPTION FACTOR (EUROFUNG)"/>
    <property type="match status" value="1"/>
</dbReference>
<evidence type="ECO:0000313" key="1">
    <source>
        <dbReference type="EMBL" id="KEQ57880.1"/>
    </source>
</evidence>
<organism evidence="1 2">
    <name type="scientific">Aureobasidium melanogenum (strain CBS 110374)</name>
    <name type="common">Aureobasidium pullulans var. melanogenum</name>
    <dbReference type="NCBI Taxonomy" id="1043003"/>
    <lineage>
        <taxon>Eukaryota</taxon>
        <taxon>Fungi</taxon>
        <taxon>Dikarya</taxon>
        <taxon>Ascomycota</taxon>
        <taxon>Pezizomycotina</taxon>
        <taxon>Dothideomycetes</taxon>
        <taxon>Dothideomycetidae</taxon>
        <taxon>Dothideales</taxon>
        <taxon>Saccotheciaceae</taxon>
        <taxon>Aureobasidium</taxon>
    </lineage>
</organism>